<sequence>MIHDNTDQQPRTTTQPAPTPDSLVPVPAPGDDPLRRLQEEIRPDGVRIRIRSVDHPEELFITGLVVICPNCSARRDWMVICDGNRIDIRCRCAHQWHEPELSRADFEVMTGGNTTGPVYPSLEDAARATGFDSTFTGMYLNERRPQG</sequence>
<feature type="region of interest" description="Disordered" evidence="1">
    <location>
        <begin position="1"/>
        <end position="33"/>
    </location>
</feature>
<gene>
    <name evidence="2" type="ORF">STSU_009600</name>
</gene>
<protein>
    <submittedName>
        <fullName evidence="2">Uncharacterized protein</fullName>
    </submittedName>
</protein>
<accession>I2N6J3</accession>
<dbReference type="AlphaFoldDB" id="I2N6J3"/>
<proteinExistence type="predicted"/>
<organism evidence="2 3">
    <name type="scientific">Streptomyces tsukubensis (strain DSM 42081 / NBRC 108919 / NRRL 18488 / 9993)</name>
    <dbReference type="NCBI Taxonomy" id="1114943"/>
    <lineage>
        <taxon>Bacteria</taxon>
        <taxon>Bacillati</taxon>
        <taxon>Actinomycetota</taxon>
        <taxon>Actinomycetes</taxon>
        <taxon>Kitasatosporales</taxon>
        <taxon>Streptomycetaceae</taxon>
        <taxon>Streptomyces</taxon>
    </lineage>
</organism>
<evidence type="ECO:0000313" key="3">
    <source>
        <dbReference type="Proteomes" id="UP000005940"/>
    </source>
</evidence>
<evidence type="ECO:0000313" key="2">
    <source>
        <dbReference type="EMBL" id="QKM67381.1"/>
    </source>
</evidence>
<dbReference type="RefSeq" id="WP_006346471.1">
    <property type="nucleotide sequence ID" value="NZ_CP029159.1"/>
</dbReference>
<keyword evidence="3" id="KW-1185">Reference proteome</keyword>
<name>I2N6J3_STRT9</name>
<dbReference type="EMBL" id="CP029159">
    <property type="protein sequence ID" value="QKM67381.1"/>
    <property type="molecule type" value="Genomic_DNA"/>
</dbReference>
<reference evidence="2 3" key="1">
    <citation type="journal article" date="2012" name="J. Bacteriol.">
        <title>Draft genome of Streptomyces tsukubaensis NRRL 18488, the producer of the clinically important immunosuppressant tacrolimus (FK506).</title>
        <authorList>
            <person name="Barreiro C."/>
            <person name="Prieto C."/>
            <person name="Sola-Landa A."/>
            <person name="Solera E."/>
            <person name="Martinez-Castro M."/>
            <person name="Perez-Redondo R."/>
            <person name="Garcia-Estrada C."/>
            <person name="Aparicio J.F."/>
            <person name="Fernandez-Martinez L.T."/>
            <person name="Santos-Aberturas J."/>
            <person name="Salehi-Najafabadi Z."/>
            <person name="Rodriguez-Garcia A."/>
            <person name="Tauch A."/>
            <person name="Martin J.F."/>
        </authorList>
    </citation>
    <scope>NUCLEOTIDE SEQUENCE [LARGE SCALE GENOMIC DNA]</scope>
    <source>
        <strain evidence="3">DSM 42081 / NBRC 108919 / NRRL 18488 / 9993</strain>
    </source>
</reference>
<evidence type="ECO:0000256" key="1">
    <source>
        <dbReference type="SAM" id="MobiDB-lite"/>
    </source>
</evidence>
<dbReference type="Proteomes" id="UP000005940">
    <property type="component" value="Chromosome"/>
</dbReference>
<feature type="compositionally biased region" description="Low complexity" evidence="1">
    <location>
        <begin position="7"/>
        <end position="16"/>
    </location>
</feature>